<dbReference type="InterPro" id="IPR019758">
    <property type="entry name" value="Pept_S26A_signal_pept_1_CS"/>
</dbReference>
<dbReference type="Pfam" id="PF10502">
    <property type="entry name" value="Peptidase_S26"/>
    <property type="match status" value="1"/>
</dbReference>
<evidence type="ECO:0000256" key="3">
    <source>
        <dbReference type="ARBA" id="ARBA00009370"/>
    </source>
</evidence>
<dbReference type="NCBIfam" id="TIGR02227">
    <property type="entry name" value="sigpep_I_bact"/>
    <property type="match status" value="1"/>
</dbReference>
<evidence type="ECO:0000256" key="6">
    <source>
        <dbReference type="RuleBase" id="RU362042"/>
    </source>
</evidence>
<accession>A0ABM7T447</accession>
<dbReference type="EC" id="3.4.21.89" evidence="4 6"/>
<dbReference type="EMBL" id="AP024849">
    <property type="protein sequence ID" value="BCZ46624.1"/>
    <property type="molecule type" value="Genomic_DNA"/>
</dbReference>
<dbReference type="PRINTS" id="PR00727">
    <property type="entry name" value="LEADERPTASE"/>
</dbReference>
<comment type="similarity">
    <text evidence="3 6">Belongs to the peptidase S26 family.</text>
</comment>
<dbReference type="Gene3D" id="2.10.109.10">
    <property type="entry name" value="Umud Fragment, subunit A"/>
    <property type="match status" value="1"/>
</dbReference>
<dbReference type="InterPro" id="IPR036286">
    <property type="entry name" value="LexA/Signal_pep-like_sf"/>
</dbReference>
<proteinExistence type="inferred from homology"/>
<dbReference type="SUPFAM" id="SSF51306">
    <property type="entry name" value="LexA/Signal peptidase"/>
    <property type="match status" value="1"/>
</dbReference>
<comment type="subcellular location">
    <subcellularLocation>
        <location evidence="2">Cell membrane</location>
        <topology evidence="2">Single-pass type II membrane protein</topology>
    </subcellularLocation>
    <subcellularLocation>
        <location evidence="6">Membrane</location>
        <topology evidence="6">Single-pass type II membrane protein</topology>
    </subcellularLocation>
</comment>
<dbReference type="PROSITE" id="PS00760">
    <property type="entry name" value="SPASE_I_2"/>
    <property type="match status" value="1"/>
</dbReference>
<dbReference type="PANTHER" id="PTHR43390:SF1">
    <property type="entry name" value="CHLOROPLAST PROCESSING PEPTIDASE"/>
    <property type="match status" value="1"/>
</dbReference>
<comment type="catalytic activity">
    <reaction evidence="1 6">
        <text>Cleavage of hydrophobic, N-terminal signal or leader sequences from secreted and periplasmic proteins.</text>
        <dbReference type="EC" id="3.4.21.89"/>
    </reaction>
</comment>
<evidence type="ECO:0000313" key="8">
    <source>
        <dbReference type="EMBL" id="BCZ46624.1"/>
    </source>
</evidence>
<evidence type="ECO:0000256" key="2">
    <source>
        <dbReference type="ARBA" id="ARBA00004401"/>
    </source>
</evidence>
<dbReference type="PROSITE" id="PS00761">
    <property type="entry name" value="SPASE_I_3"/>
    <property type="match status" value="1"/>
</dbReference>
<reference evidence="9" key="1">
    <citation type="submission" date="2021-07" db="EMBL/GenBank/DDBJ databases">
        <title>Complete genome sequencing of a Clostridium isolate.</title>
        <authorList>
            <person name="Ueki A."/>
            <person name="Tonouchi A."/>
        </authorList>
    </citation>
    <scope>NUCLEOTIDE SEQUENCE [LARGE SCALE GENOMIC DNA]</scope>
    <source>
        <strain evidence="9">C5S11</strain>
    </source>
</reference>
<sequence>MSRIYNMENTKRGSIIVFYSQELDKLLVKRLIGIPGDKIEIKDGIVFVNGDRLEEDYVKNIDDYNGIFEVPEGKYFFLGDNRPNSNDSRFWKNPYILSNDIEGKVQFRFYPLKDFGWAN</sequence>
<dbReference type="InterPro" id="IPR000223">
    <property type="entry name" value="Pept_S26A_signal_pept_1"/>
</dbReference>
<keyword evidence="6" id="KW-0645">Protease</keyword>
<name>A0ABM7T447_9CLOT</name>
<organism evidence="8 9">
    <name type="scientific">Clostridium gelidum</name>
    <dbReference type="NCBI Taxonomy" id="704125"/>
    <lineage>
        <taxon>Bacteria</taxon>
        <taxon>Bacillati</taxon>
        <taxon>Bacillota</taxon>
        <taxon>Clostridia</taxon>
        <taxon>Eubacteriales</taxon>
        <taxon>Clostridiaceae</taxon>
        <taxon>Clostridium</taxon>
    </lineage>
</organism>
<evidence type="ECO:0000313" key="9">
    <source>
        <dbReference type="Proteomes" id="UP000824633"/>
    </source>
</evidence>
<dbReference type="Proteomes" id="UP000824633">
    <property type="component" value="Chromosome"/>
</dbReference>
<dbReference type="InterPro" id="IPR019757">
    <property type="entry name" value="Pept_S26A_signal_pept_1_Lys-AS"/>
</dbReference>
<dbReference type="PANTHER" id="PTHR43390">
    <property type="entry name" value="SIGNAL PEPTIDASE I"/>
    <property type="match status" value="1"/>
</dbReference>
<gene>
    <name evidence="8" type="ORF">psyc5s11_26910</name>
</gene>
<dbReference type="InterPro" id="IPR019533">
    <property type="entry name" value="Peptidase_S26"/>
</dbReference>
<evidence type="ECO:0000256" key="5">
    <source>
        <dbReference type="ARBA" id="ARBA00022801"/>
    </source>
</evidence>
<evidence type="ECO:0000256" key="4">
    <source>
        <dbReference type="ARBA" id="ARBA00013208"/>
    </source>
</evidence>
<keyword evidence="5 6" id="KW-0378">Hydrolase</keyword>
<protein>
    <recommendedName>
        <fullName evidence="4 6">Signal peptidase I</fullName>
        <ecNumber evidence="4 6">3.4.21.89</ecNumber>
    </recommendedName>
</protein>
<evidence type="ECO:0000256" key="1">
    <source>
        <dbReference type="ARBA" id="ARBA00000677"/>
    </source>
</evidence>
<evidence type="ECO:0000259" key="7">
    <source>
        <dbReference type="Pfam" id="PF10502"/>
    </source>
</evidence>
<keyword evidence="9" id="KW-1185">Reference proteome</keyword>
<feature type="domain" description="Peptidase S26" evidence="7">
    <location>
        <begin position="4"/>
        <end position="110"/>
    </location>
</feature>
<dbReference type="CDD" id="cd06530">
    <property type="entry name" value="S26_SPase_I"/>
    <property type="match status" value="1"/>
</dbReference>